<dbReference type="InterPro" id="IPR043128">
    <property type="entry name" value="Rev_trsase/Diguanyl_cyclase"/>
</dbReference>
<evidence type="ECO:0008006" key="3">
    <source>
        <dbReference type="Google" id="ProtNLM"/>
    </source>
</evidence>
<dbReference type="Gene3D" id="3.30.70.270">
    <property type="match status" value="1"/>
</dbReference>
<dbReference type="RefSeq" id="WP_251872205.1">
    <property type="nucleotide sequence ID" value="NZ_CP098755.1"/>
</dbReference>
<proteinExistence type="predicted"/>
<dbReference type="EMBL" id="CP098755">
    <property type="protein sequence ID" value="USG65098.1"/>
    <property type="molecule type" value="Genomic_DNA"/>
</dbReference>
<protein>
    <recommendedName>
        <fullName evidence="3">Transcriptional regulator</fullName>
    </recommendedName>
</protein>
<keyword evidence="2" id="KW-1185">Reference proteome</keyword>
<gene>
    <name evidence="1" type="ORF">NDK47_23735</name>
</gene>
<accession>A0ABY4WD42</accession>
<evidence type="ECO:0000313" key="2">
    <source>
        <dbReference type="Proteomes" id="UP001056500"/>
    </source>
</evidence>
<evidence type="ECO:0000313" key="1">
    <source>
        <dbReference type="EMBL" id="USG65098.1"/>
    </source>
</evidence>
<dbReference type="Proteomes" id="UP001056500">
    <property type="component" value="Chromosome"/>
</dbReference>
<organism evidence="1 2">
    <name type="scientific">Brevibacillus ruminantium</name>
    <dbReference type="NCBI Taxonomy" id="2950604"/>
    <lineage>
        <taxon>Bacteria</taxon>
        <taxon>Bacillati</taxon>
        <taxon>Bacillota</taxon>
        <taxon>Bacilli</taxon>
        <taxon>Bacillales</taxon>
        <taxon>Paenibacillaceae</taxon>
        <taxon>Brevibacillus</taxon>
    </lineage>
</organism>
<name>A0ABY4WD42_9BACL</name>
<reference evidence="1" key="1">
    <citation type="submission" date="2022-06" db="EMBL/GenBank/DDBJ databases">
        <title>Genome sequencing of Brevibacillus sp. BB3-R1.</title>
        <authorList>
            <person name="Heo J."/>
            <person name="Lee D."/>
            <person name="Won M."/>
            <person name="Han B.-H."/>
            <person name="Hong S.-B."/>
            <person name="Kwon S.-W."/>
        </authorList>
    </citation>
    <scope>NUCLEOTIDE SEQUENCE</scope>
    <source>
        <strain evidence="1">BB3-R1</strain>
    </source>
</reference>
<sequence length="435" mass="50284">MYRIGVVGPHLSVDRILDVAKEFGQMMEFIPYPYQSFKNTPEIVLEHDHHVDVWLFSAQIPYKIARKTLGSDENMMHIHHSEASLYKCFLNMACELGTYIDRVSIDEIDTSDPEEAIQQLENVPSKIYVKLYDEETDLKELLQFHLDLWKAGKTDGAVTCFQFVYQSLREAGVPAFWISPTRMEIRKTLRILAEKVRTIYFKDTQIGVVIMEIEQFDKIAQKAKSPYHLQYQELRWKEALLRLCEKLDGSLLEKGYGRYVIFSSRGAIERELTMVQNTVFQLSLESETTAAVGIGFGETVFKAEVNARQAIQYSKEKAERGMIIVQEDGTISESVGKEEITYSFRMDDKDLLEKLKKGNISVKTYNKIEALIRRMGWNDFTTKDLTTHLYMDERNARRIVALLCEVELAECIGEESSATRGRPSKIYRLYNHSIQ</sequence>